<organism evidence="3">
    <name type="scientific">Tanacetum cinerariifolium</name>
    <name type="common">Dalmatian daisy</name>
    <name type="synonym">Chrysanthemum cinerariifolium</name>
    <dbReference type="NCBI Taxonomy" id="118510"/>
    <lineage>
        <taxon>Eukaryota</taxon>
        <taxon>Viridiplantae</taxon>
        <taxon>Streptophyta</taxon>
        <taxon>Embryophyta</taxon>
        <taxon>Tracheophyta</taxon>
        <taxon>Spermatophyta</taxon>
        <taxon>Magnoliopsida</taxon>
        <taxon>eudicotyledons</taxon>
        <taxon>Gunneridae</taxon>
        <taxon>Pentapetalae</taxon>
        <taxon>asterids</taxon>
        <taxon>campanulids</taxon>
        <taxon>Asterales</taxon>
        <taxon>Asteraceae</taxon>
        <taxon>Asteroideae</taxon>
        <taxon>Anthemideae</taxon>
        <taxon>Anthemidinae</taxon>
        <taxon>Tanacetum</taxon>
    </lineage>
</organism>
<comment type="caution">
    <text evidence="3">The sequence shown here is derived from an EMBL/GenBank/DDBJ whole genome shotgun (WGS) entry which is preliminary data.</text>
</comment>
<evidence type="ECO:0000259" key="2">
    <source>
        <dbReference type="Pfam" id="PF00078"/>
    </source>
</evidence>
<keyword evidence="3" id="KW-0808">Transferase</keyword>
<dbReference type="GO" id="GO:0003887">
    <property type="term" value="F:DNA-directed DNA polymerase activity"/>
    <property type="evidence" value="ECO:0007669"/>
    <property type="project" value="UniProtKB-KW"/>
</dbReference>
<feature type="domain" description="Reverse transcriptase" evidence="2">
    <location>
        <begin position="426"/>
        <end position="516"/>
    </location>
</feature>
<keyword evidence="3" id="KW-0548">Nucleotidyltransferase</keyword>
<dbReference type="Gene3D" id="2.40.70.10">
    <property type="entry name" value="Acid Proteases"/>
    <property type="match status" value="1"/>
</dbReference>
<dbReference type="SUPFAM" id="SSF56672">
    <property type="entry name" value="DNA/RNA polymerases"/>
    <property type="match status" value="1"/>
</dbReference>
<dbReference type="InterPro" id="IPR053134">
    <property type="entry name" value="RNA-dir_DNA_polymerase"/>
</dbReference>
<dbReference type="PANTHER" id="PTHR24559">
    <property type="entry name" value="TRANSPOSON TY3-I GAG-POL POLYPROTEIN"/>
    <property type="match status" value="1"/>
</dbReference>
<dbReference type="PANTHER" id="PTHR24559:SF444">
    <property type="entry name" value="REVERSE TRANSCRIPTASE DOMAIN-CONTAINING PROTEIN"/>
    <property type="match status" value="1"/>
</dbReference>
<proteinExistence type="predicted"/>
<dbReference type="EMBL" id="BKCJ010010172">
    <property type="protein sequence ID" value="GEU90380.1"/>
    <property type="molecule type" value="Genomic_DNA"/>
</dbReference>
<evidence type="ECO:0000256" key="1">
    <source>
        <dbReference type="SAM" id="MobiDB-lite"/>
    </source>
</evidence>
<keyword evidence="3" id="KW-0239">DNA-directed DNA polymerase</keyword>
<dbReference type="InterPro" id="IPR000477">
    <property type="entry name" value="RT_dom"/>
</dbReference>
<dbReference type="CDD" id="cd01647">
    <property type="entry name" value="RT_LTR"/>
    <property type="match status" value="1"/>
</dbReference>
<dbReference type="InterPro" id="IPR043502">
    <property type="entry name" value="DNA/RNA_pol_sf"/>
</dbReference>
<dbReference type="InterPro" id="IPR021109">
    <property type="entry name" value="Peptidase_aspartic_dom_sf"/>
</dbReference>
<dbReference type="Pfam" id="PF00078">
    <property type="entry name" value="RVT_1"/>
    <property type="match status" value="1"/>
</dbReference>
<protein>
    <submittedName>
        <fullName evidence="3">DNA-directed DNA polymerase</fullName>
    </submittedName>
</protein>
<name>A0A6L2NW05_TANCI</name>
<reference evidence="3" key="1">
    <citation type="journal article" date="2019" name="Sci. Rep.">
        <title>Draft genome of Tanacetum cinerariifolium, the natural source of mosquito coil.</title>
        <authorList>
            <person name="Yamashiro T."/>
            <person name="Shiraishi A."/>
            <person name="Satake H."/>
            <person name="Nakayama K."/>
        </authorList>
    </citation>
    <scope>NUCLEOTIDE SEQUENCE</scope>
</reference>
<evidence type="ECO:0000313" key="3">
    <source>
        <dbReference type="EMBL" id="GEU90380.1"/>
    </source>
</evidence>
<accession>A0A6L2NW05</accession>
<sequence>MTCSTVKRLIKSLDEPERELQRLRRAACYLQQNESLAPPRITSEDFTKGEIKKERHEGEKPSIIQEPAPRPSIFYQPSKSSNLPFPFKLKKQKKDDEDERLLSIFKKIHINLPFLEAMIHMPKGAMVLKDLLSHKDKHEKAASSVKLSEECSAIIQRSLPQKEGDLGSFTLPWISKLIPTKMSIQLADRSIKYPIRACENLLVKISKFTIPVDFVVLEMDEDELVLIILERPFLATERAVLVVHEGKLSLRVERETVTFNIGNLTELVEPLKRKAPANRLKSSSIEPRKLELKELPEHLEYAFLYENNQLPVVISSALSTVKKARLLEVLQNQKGEIAWSITDIKGIHSSFCTHKILIQDELKPSVQPQRRVNLNIKEVVKKEVIKLIDAGLIYPIFDSPWVSHVQVIPKKERMTVVKNEKDELIPQRTVTRWRICIDYHKLNNATRKDHFPLPFIDQMLKRLAGHEYYCFLDGFLVYFQIPNAPKDQEKTTFTCPYGTFTYKRIPFGLCNSPTTF</sequence>
<gene>
    <name evidence="3" type="ORF">Tci_062358</name>
</gene>
<dbReference type="Gene3D" id="3.10.10.10">
    <property type="entry name" value="HIV Type 1 Reverse Transcriptase, subunit A, domain 1"/>
    <property type="match status" value="1"/>
</dbReference>
<feature type="compositionally biased region" description="Basic and acidic residues" evidence="1">
    <location>
        <begin position="42"/>
        <end position="60"/>
    </location>
</feature>
<feature type="region of interest" description="Disordered" evidence="1">
    <location>
        <begin position="39"/>
        <end position="71"/>
    </location>
</feature>
<dbReference type="AlphaFoldDB" id="A0A6L2NW05"/>